<dbReference type="KEGG" id="sfic:EIZ62_20010"/>
<evidence type="ECO:0000313" key="3">
    <source>
        <dbReference type="Proteomes" id="UP000422572"/>
    </source>
</evidence>
<gene>
    <name evidence="2" type="ORF">EIZ62_20010</name>
</gene>
<dbReference type="OrthoDB" id="3917849at2"/>
<keyword evidence="3" id="KW-1185">Reference proteome</keyword>
<proteinExistence type="predicted"/>
<dbReference type="CDD" id="cd20739">
    <property type="entry name" value="PoNe_DUF637"/>
    <property type="match status" value="1"/>
</dbReference>
<evidence type="ECO:0000313" key="2">
    <source>
        <dbReference type="EMBL" id="QGV80262.1"/>
    </source>
</evidence>
<dbReference type="AlphaFoldDB" id="A0A6I6FJF6"/>
<dbReference type="InterPro" id="IPR049762">
    <property type="entry name" value="PoNe_dom"/>
</dbReference>
<sequence length="950" mass="99645">MSSDAPVDPAEVPEFTGDEAQLAAKVKALSMAGVKISTAAGDVHTSFGGLRAFYRAPEADQLFATTQPVQDRALEVGSDLCVVAGALGTYADDIRPLVRRLDELRRAARDFRTRVAGDEKWREDDDLIEENLDRRNEIAEVWARFQAAERACHDKIVALVGGPPLKVDDGSHQQGMYGYDAETLKQVESLPWGDAVAESTPGWQVWEHTGDFFEGFFVDGVWGTVTSLGTLVGTHGWDEAGQAWKGLGMVATGVAISATPIAGALYASAEDDELPAWLRDSRTAMKEAGKAFVAWDQWQENPGRAGGSVTFNVFSTVFTAGAGGAVSTAGRASAAAKAISFAGRAGRALDPGTYLFKGAAASVRKIGDVMTGLRGLGHVDVTLPPGTVQLPAGASVLPDGTLRLPPGAAVPPGVVAVPPGTVRLADGTPVPPGSADFGGGVVRLPADTPAPPGSVPVPEGTLRVTDGTLALPEGTLRYTDAKGATVYLTPRGDLHAADGTLLQRADDAHREARPAAAPAARQPALVGAGARVGEGADGGRLDGGSEGAEPAGGGGAGDRIPTNAVESSGAGRGDRHGAGPGPGDRSDIPPTGGARDTGGGSATNGTGHGGPAADHGTPVNARPDTPGLGALDEAAEGVDDAPRINDGAPPDAQPATSGAGDDAGDQPVSRSAEEMKRIQDEHVRLANEDPVWRAAHYDARFHRRSADRYVDGQLLPILKELPDGRLVATSNLPHADREYYRLKPVNVGLDSIRNDVAGELDDLAEAHRAYLDLGNAQRAYDSDPTPENVEALENARTAMGDRANNTKIGERLGEGAARLHAVPEVFENTREVPLMETGNGSRRFDQLYRLDDGKGDFVIVEAKAPGGTLDWRQGAGIESEKMVKQGTIEYVRTILQEMLKRGDPDKGIAEEMGRALRKKKVQYVLVHANEHTGTYAGAKLQYFDLYREGR</sequence>
<reference evidence="2 3" key="1">
    <citation type="submission" date="2018-12" db="EMBL/GenBank/DDBJ databases">
        <title>Complete genome sequence of Streptomyces ficellus NRRL8067, the producer of ficellomycin, feldamycin and nojirimycin.</title>
        <authorList>
            <person name="Zhang H."/>
            <person name="Yue R."/>
            <person name="Liu Y."/>
            <person name="Li M."/>
            <person name="Mu H."/>
            <person name="Zhang J."/>
        </authorList>
    </citation>
    <scope>NUCLEOTIDE SEQUENCE [LARGE SCALE GENOMIC DNA]</scope>
    <source>
        <strain evidence="2 3">NRRL 8067</strain>
    </source>
</reference>
<evidence type="ECO:0000256" key="1">
    <source>
        <dbReference type="SAM" id="MobiDB-lite"/>
    </source>
</evidence>
<protein>
    <submittedName>
        <fullName evidence="2">Uncharacterized protein</fullName>
    </submittedName>
</protein>
<feature type="compositionally biased region" description="Low complexity" evidence="1">
    <location>
        <begin position="514"/>
        <end position="524"/>
    </location>
</feature>
<feature type="compositionally biased region" description="Gly residues" evidence="1">
    <location>
        <begin position="530"/>
        <end position="557"/>
    </location>
</feature>
<name>A0A6I6FJF6_9ACTN</name>
<dbReference type="RefSeq" id="WP_156693987.1">
    <property type="nucleotide sequence ID" value="NZ_CP034279.1"/>
</dbReference>
<dbReference type="Proteomes" id="UP000422572">
    <property type="component" value="Chromosome"/>
</dbReference>
<feature type="compositionally biased region" description="Gly residues" evidence="1">
    <location>
        <begin position="595"/>
        <end position="610"/>
    </location>
</feature>
<accession>A0A6I6FJF6</accession>
<dbReference type="EMBL" id="CP034279">
    <property type="protein sequence ID" value="QGV80262.1"/>
    <property type="molecule type" value="Genomic_DNA"/>
</dbReference>
<feature type="region of interest" description="Disordered" evidence="1">
    <location>
        <begin position="506"/>
        <end position="674"/>
    </location>
</feature>
<organism evidence="2 3">
    <name type="scientific">Streptomyces ficellus</name>
    <dbReference type="NCBI Taxonomy" id="1977088"/>
    <lineage>
        <taxon>Bacteria</taxon>
        <taxon>Bacillati</taxon>
        <taxon>Actinomycetota</taxon>
        <taxon>Actinomycetes</taxon>
        <taxon>Kitasatosporales</taxon>
        <taxon>Streptomycetaceae</taxon>
        <taxon>Streptomyces</taxon>
    </lineage>
</organism>